<evidence type="ECO:0000313" key="5">
    <source>
        <dbReference type="Proteomes" id="UP000039324"/>
    </source>
</evidence>
<dbReference type="EMBL" id="CDSF01000013">
    <property type="protein sequence ID" value="CEO95261.1"/>
    <property type="molecule type" value="Genomic_DNA"/>
</dbReference>
<evidence type="ECO:0000256" key="2">
    <source>
        <dbReference type="SAM" id="MobiDB-lite"/>
    </source>
</evidence>
<proteinExistence type="predicted"/>
<sequence>MARTKSAKLAPSSVVVADDAGTSTSKRQRLAEVAGKGDDFVAELNVRRELKLLIKEKDAEYADLLAKYNALKESTLSQLNNSIDRLGSELDKLQSADTEPVIEHLQAEIASLNDQLQAARKAKLENVMLKNETTALHSKVKSLERKLNEEREAAAEASAVREEPSPFDGNAEVLIEMYRGLTGMRIIPDEGPDDDVSTDDPSVKRFICRAVDNQTRKFIEGKLVVSEEKETVSFTPTRFNFRGSEEDEERFSGEMEFGIDGLPRFTKVVLKAIQNPGATKR</sequence>
<organism evidence="3 5">
    <name type="scientific">Plasmodiophora brassicae</name>
    <name type="common">Clubroot disease agent</name>
    <dbReference type="NCBI Taxonomy" id="37360"/>
    <lineage>
        <taxon>Eukaryota</taxon>
        <taxon>Sar</taxon>
        <taxon>Rhizaria</taxon>
        <taxon>Endomyxa</taxon>
        <taxon>Phytomyxea</taxon>
        <taxon>Plasmodiophorida</taxon>
        <taxon>Plasmodiophoridae</taxon>
        <taxon>Plasmodiophora</taxon>
    </lineage>
</organism>
<evidence type="ECO:0000313" key="3">
    <source>
        <dbReference type="EMBL" id="CEO95261.1"/>
    </source>
</evidence>
<accession>A0A0G4IJ42</accession>
<keyword evidence="5" id="KW-1185">Reference proteome</keyword>
<keyword evidence="1" id="KW-0175">Coiled coil</keyword>
<name>A0A0G4IJ42_PLABS</name>
<reference evidence="3 5" key="1">
    <citation type="submission" date="2015-02" db="EMBL/GenBank/DDBJ databases">
        <authorList>
            <person name="Chooi Y.-H."/>
        </authorList>
    </citation>
    <scope>NUCLEOTIDE SEQUENCE [LARGE SCALE GENOMIC DNA]</scope>
    <source>
        <strain evidence="3">E3</strain>
    </source>
</reference>
<dbReference type="EMBL" id="OVEO01000005">
    <property type="protein sequence ID" value="SPQ96289.1"/>
    <property type="molecule type" value="Genomic_DNA"/>
</dbReference>
<geneLocation type="mitochondrion" evidence="4"/>
<keyword evidence="4" id="KW-0496">Mitochondrion</keyword>
<feature type="region of interest" description="Disordered" evidence="2">
    <location>
        <begin position="1"/>
        <end position="29"/>
    </location>
</feature>
<dbReference type="Proteomes" id="UP000290189">
    <property type="component" value="Unassembled WGS sequence"/>
</dbReference>
<gene>
    <name evidence="3" type="ORF">PBRA_004027</name>
    <name evidence="4" type="ORF">PLBR_LOCUS3504</name>
</gene>
<dbReference type="Proteomes" id="UP000039324">
    <property type="component" value="Unassembled WGS sequence"/>
</dbReference>
<feature type="coiled-coil region" evidence="1">
    <location>
        <begin position="47"/>
        <end position="163"/>
    </location>
</feature>
<evidence type="ECO:0000313" key="4">
    <source>
        <dbReference type="EMBL" id="SPQ96289.1"/>
    </source>
</evidence>
<reference evidence="4 6" key="2">
    <citation type="submission" date="2018-03" db="EMBL/GenBank/DDBJ databases">
        <authorList>
            <person name="Fogelqvist J."/>
        </authorList>
    </citation>
    <scope>NUCLEOTIDE SEQUENCE [LARGE SCALE GENOMIC DNA]</scope>
</reference>
<dbReference type="AlphaFoldDB" id="A0A0G4IJ42"/>
<evidence type="ECO:0000256" key="1">
    <source>
        <dbReference type="SAM" id="Coils"/>
    </source>
</evidence>
<evidence type="ECO:0000313" key="6">
    <source>
        <dbReference type="Proteomes" id="UP000290189"/>
    </source>
</evidence>
<protein>
    <submittedName>
        <fullName evidence="3">Uncharacterized protein</fullName>
    </submittedName>
</protein>